<dbReference type="Proteomes" id="UP001500618">
    <property type="component" value="Unassembled WGS sequence"/>
</dbReference>
<evidence type="ECO:0000313" key="1">
    <source>
        <dbReference type="EMBL" id="GAA1701625.1"/>
    </source>
</evidence>
<dbReference type="EMBL" id="BAAANY010000023">
    <property type="protein sequence ID" value="GAA1701625.1"/>
    <property type="molecule type" value="Genomic_DNA"/>
</dbReference>
<evidence type="ECO:0000313" key="2">
    <source>
        <dbReference type="Proteomes" id="UP001500618"/>
    </source>
</evidence>
<name>A0ABN2IB51_9ACTN</name>
<protein>
    <recommendedName>
        <fullName evidence="3">Tail terminator</fullName>
    </recommendedName>
</protein>
<dbReference type="RefSeq" id="WP_344313562.1">
    <property type="nucleotide sequence ID" value="NZ_BAAANY010000023.1"/>
</dbReference>
<sequence>MSTQIFDVLDWLVDTFSAIEWPADLPVYIVDGPPLTDVSQPMLLYVGWDGNLPAEADSAKAPEDWAFLGNPTSNNRDETIEIPCVLQVRRGDHSLRTRRAEAKMLTGLIVQSLRDANSWQGPPGSAVLWLAISDVVVWQQQSNQGTSLLHHFTIKVRARA</sequence>
<accession>A0ABN2IB51</accession>
<evidence type="ECO:0008006" key="3">
    <source>
        <dbReference type="Google" id="ProtNLM"/>
    </source>
</evidence>
<gene>
    <name evidence="1" type="ORF">GCM10009765_59000</name>
</gene>
<reference evidence="1 2" key="1">
    <citation type="journal article" date="2019" name="Int. J. Syst. Evol. Microbiol.">
        <title>The Global Catalogue of Microorganisms (GCM) 10K type strain sequencing project: providing services to taxonomists for standard genome sequencing and annotation.</title>
        <authorList>
            <consortium name="The Broad Institute Genomics Platform"/>
            <consortium name="The Broad Institute Genome Sequencing Center for Infectious Disease"/>
            <person name="Wu L."/>
            <person name="Ma J."/>
        </authorList>
    </citation>
    <scope>NUCLEOTIDE SEQUENCE [LARGE SCALE GENOMIC DNA]</scope>
    <source>
        <strain evidence="1 2">JCM 14718</strain>
    </source>
</reference>
<proteinExistence type="predicted"/>
<organism evidence="1 2">
    <name type="scientific">Fodinicola feengrottensis</name>
    <dbReference type="NCBI Taxonomy" id="435914"/>
    <lineage>
        <taxon>Bacteria</taxon>
        <taxon>Bacillati</taxon>
        <taxon>Actinomycetota</taxon>
        <taxon>Actinomycetes</taxon>
        <taxon>Mycobacteriales</taxon>
        <taxon>Fodinicola</taxon>
    </lineage>
</organism>
<comment type="caution">
    <text evidence="1">The sequence shown here is derived from an EMBL/GenBank/DDBJ whole genome shotgun (WGS) entry which is preliminary data.</text>
</comment>
<keyword evidence="2" id="KW-1185">Reference proteome</keyword>